<evidence type="ECO:0000313" key="3">
    <source>
        <dbReference type="Proteomes" id="UP000234845"/>
    </source>
</evidence>
<feature type="domain" description="SnoaL-like" evidence="1">
    <location>
        <begin position="17"/>
        <end position="141"/>
    </location>
</feature>
<evidence type="ECO:0000313" key="2">
    <source>
        <dbReference type="EMBL" id="PLW81552.1"/>
    </source>
</evidence>
<dbReference type="AlphaFoldDB" id="A0A2N5XZI3"/>
<dbReference type="RefSeq" id="WP_101522351.1">
    <property type="nucleotide sequence ID" value="NZ_PKLZ01000012.1"/>
</dbReference>
<name>A0A2N5XZI3_9GAMM</name>
<dbReference type="EMBL" id="PKLZ01000012">
    <property type="protein sequence ID" value="PLW81552.1"/>
    <property type="molecule type" value="Genomic_DNA"/>
</dbReference>
<reference evidence="3" key="1">
    <citation type="submission" date="2017-11" db="EMBL/GenBank/DDBJ databases">
        <title>The draft genome sequence of Chromatocurvus sp. F02.</title>
        <authorList>
            <person name="Du Z.-J."/>
            <person name="Chang Y.-Q."/>
        </authorList>
    </citation>
    <scope>NUCLEOTIDE SEQUENCE [LARGE SCALE GENOMIC DNA]</scope>
    <source>
        <strain evidence="3">F02</strain>
    </source>
</reference>
<proteinExistence type="predicted"/>
<dbReference type="SUPFAM" id="SSF54427">
    <property type="entry name" value="NTF2-like"/>
    <property type="match status" value="1"/>
</dbReference>
<dbReference type="Pfam" id="PF13577">
    <property type="entry name" value="SnoaL_4"/>
    <property type="match status" value="1"/>
</dbReference>
<protein>
    <submittedName>
        <fullName evidence="2">Nuclear transport factor 2 family protein</fullName>
    </submittedName>
</protein>
<keyword evidence="3" id="KW-1185">Reference proteome</keyword>
<dbReference type="Gene3D" id="3.10.450.50">
    <property type="match status" value="1"/>
</dbReference>
<organism evidence="2 3">
    <name type="scientific">Kineobactrum sediminis</name>
    <dbReference type="NCBI Taxonomy" id="1905677"/>
    <lineage>
        <taxon>Bacteria</taxon>
        <taxon>Pseudomonadati</taxon>
        <taxon>Pseudomonadota</taxon>
        <taxon>Gammaproteobacteria</taxon>
        <taxon>Cellvibrionales</taxon>
        <taxon>Halieaceae</taxon>
        <taxon>Kineobactrum</taxon>
    </lineage>
</organism>
<dbReference type="CDD" id="cd00531">
    <property type="entry name" value="NTF2_like"/>
    <property type="match status" value="1"/>
</dbReference>
<comment type="caution">
    <text evidence="2">The sequence shown here is derived from an EMBL/GenBank/DDBJ whole genome shotgun (WGS) entry which is preliminary data.</text>
</comment>
<evidence type="ECO:0000259" key="1">
    <source>
        <dbReference type="Pfam" id="PF13577"/>
    </source>
</evidence>
<dbReference type="Proteomes" id="UP000234845">
    <property type="component" value="Unassembled WGS sequence"/>
</dbReference>
<dbReference type="InterPro" id="IPR032710">
    <property type="entry name" value="NTF2-like_dom_sf"/>
</dbReference>
<gene>
    <name evidence="2" type="ORF">CWI75_15085</name>
</gene>
<accession>A0A2N5XZI3</accession>
<dbReference type="InterPro" id="IPR037401">
    <property type="entry name" value="SnoaL-like"/>
</dbReference>
<dbReference type="OrthoDB" id="7605094at2"/>
<sequence>MSESSDTLTALTARIDALESRQAIIDLTSEYCHGFDKRDFDRFLAIWSEDCVWNIGPPFGSFSGHDGIREAVQDILWPAWQESHHLSTNHAISFRDPDNASCVCDVDCVGTLTGDTDCQIVGATYTDTVRRRNGFWKIVQRDVKIHYFNPIPGAPLKAPQG</sequence>